<feature type="domain" description="OST-HTH associated" evidence="3">
    <location>
        <begin position="645"/>
        <end position="700"/>
    </location>
</feature>
<feature type="domain" description="DUF7625" evidence="4">
    <location>
        <begin position="525"/>
        <end position="617"/>
    </location>
</feature>
<dbReference type="InterPro" id="IPR024768">
    <property type="entry name" value="Marf1"/>
</dbReference>
<evidence type="ECO:0000256" key="1">
    <source>
        <dbReference type="SAM" id="MobiDB-lite"/>
    </source>
</evidence>
<dbReference type="Pfam" id="PF01936">
    <property type="entry name" value="NYN"/>
    <property type="match status" value="2"/>
</dbReference>
<evidence type="ECO:0000313" key="6">
    <source>
        <dbReference type="Proteomes" id="UP000298416"/>
    </source>
</evidence>
<dbReference type="GO" id="GO:0004540">
    <property type="term" value="F:RNA nuclease activity"/>
    <property type="evidence" value="ECO:0007669"/>
    <property type="project" value="InterPro"/>
</dbReference>
<feature type="region of interest" description="Disordered" evidence="1">
    <location>
        <begin position="273"/>
        <end position="326"/>
    </location>
</feature>
<dbReference type="CDD" id="cd10910">
    <property type="entry name" value="PIN_limkain_b1_N_like"/>
    <property type="match status" value="1"/>
</dbReference>
<comment type="caution">
    <text evidence="5">The sequence shown here is derived from an EMBL/GenBank/DDBJ whole genome shotgun (WGS) entry which is preliminary data.</text>
</comment>
<evidence type="ECO:0008006" key="7">
    <source>
        <dbReference type="Google" id="ProtNLM"/>
    </source>
</evidence>
<dbReference type="PANTHER" id="PTHR14379:SF7">
    <property type="entry name" value="ENDONUCLEASE OR GLYCOSYL HYDROLASE-RELATED"/>
    <property type="match status" value="1"/>
</dbReference>
<accession>A0A8X8ZSK3</accession>
<reference evidence="5" key="2">
    <citation type="submission" date="2020-08" db="EMBL/GenBank/DDBJ databases">
        <title>Plant Genome Project.</title>
        <authorList>
            <person name="Zhang R.-G."/>
        </authorList>
    </citation>
    <scope>NUCLEOTIDE SEQUENCE</scope>
    <source>
        <strain evidence="5">Huo1</strain>
        <tissue evidence="5">Leaf</tissue>
    </source>
</reference>
<feature type="compositionally biased region" description="Polar residues" evidence="1">
    <location>
        <begin position="300"/>
        <end position="315"/>
    </location>
</feature>
<dbReference type="EMBL" id="PNBA02000008">
    <property type="protein sequence ID" value="KAG6415587.1"/>
    <property type="molecule type" value="Genomic_DNA"/>
</dbReference>
<feature type="compositionally biased region" description="Polar residues" evidence="1">
    <location>
        <begin position="273"/>
        <end position="283"/>
    </location>
</feature>
<proteinExistence type="predicted"/>
<name>A0A8X8ZSK3_SALSN</name>
<feature type="compositionally biased region" description="Polar residues" evidence="1">
    <location>
        <begin position="447"/>
        <end position="456"/>
    </location>
</feature>
<feature type="region of interest" description="Disordered" evidence="1">
    <location>
        <begin position="356"/>
        <end position="481"/>
    </location>
</feature>
<evidence type="ECO:0000259" key="2">
    <source>
        <dbReference type="Pfam" id="PF01936"/>
    </source>
</evidence>
<feature type="domain" description="NYN" evidence="2">
    <location>
        <begin position="154"/>
        <end position="220"/>
    </location>
</feature>
<dbReference type="InterPro" id="IPR021139">
    <property type="entry name" value="NYN"/>
</dbReference>
<dbReference type="Proteomes" id="UP000298416">
    <property type="component" value="Unassembled WGS sequence"/>
</dbReference>
<protein>
    <recommendedName>
        <fullName evidence="7">Meiosis arrest female protein 1</fullName>
    </recommendedName>
</protein>
<sequence length="711" mass="77830">MGGDGAQTQHIPAAAAETAEEQYIKAKTSVWWDIENCHVPKVCDPHAIAQNISSALVKMNYCGPVSVSAYGDTTRISPAVQQALNSTGVALNHVPAGKSAIYFWPVESFGSSRLLRIVSGGDVHKQSARDPTADAKVQKIACLGGQYDPSIFSSAKDASDKKILVDMLFWAVDNPAPANYLLISGDRDFSNALHQLRMRRYNILLAQPQKASAPLLAAAKSVWLWTSLVAGGPPLTTVETAQFVSNSYGHIPTSDSLRTDTIMGNKPVESFYESSQLGNQKYSNMGRGTDVKYKGKQPRRNFTQPSMPRTSSSMIGSEEESNSGNFHPGYLHPKQFNEHQDLSTAYNPKVASSGIGNSYYPGNPNLSRADNSQPHVSHQIHYPQPLRPNGLPTETAALPVSSSLTNPHWHPSNALNRRPDSPNLTTAPPTNVPDIFNLNISEHTRNDQSAPASQQRNEGERRPMSSESPNRVNSNSQQKGFNAQKRSFYQDGQNNRYPHGNQDALAQLSSGSGTAAISVNGSWGTSGCPKPSEYIQGLIGIVLLALNTLRIEKIMPTEDNIADCIRYGDIRHRNTDVKKALSCALDQQLVVLQQIGSLQLYIGKNERLWQCLNPMGGDANKYSKSTWDEIQKFLSSSSGRSAILETNCRYEAATVMKKMCLQELPLGEILQILQMVINMKKWIIYNYQSGWKPIKVAVAEFSPDSGLAAAT</sequence>
<keyword evidence="6" id="KW-1185">Reference proteome</keyword>
<dbReference type="AlphaFoldDB" id="A0A8X8ZSK3"/>
<dbReference type="Pfam" id="PF14418">
    <property type="entry name" value="OHA"/>
    <property type="match status" value="1"/>
</dbReference>
<feature type="compositionally biased region" description="Polar residues" evidence="1">
    <location>
        <begin position="364"/>
        <end position="376"/>
    </location>
</feature>
<dbReference type="InterPro" id="IPR056042">
    <property type="entry name" value="DUF7625"/>
</dbReference>
<reference evidence="5" key="1">
    <citation type="submission" date="2018-01" db="EMBL/GenBank/DDBJ databases">
        <authorList>
            <person name="Mao J.F."/>
        </authorList>
    </citation>
    <scope>NUCLEOTIDE SEQUENCE</scope>
    <source>
        <strain evidence="5">Huo1</strain>
        <tissue evidence="5">Leaf</tissue>
    </source>
</reference>
<organism evidence="5">
    <name type="scientific">Salvia splendens</name>
    <name type="common">Scarlet sage</name>
    <dbReference type="NCBI Taxonomy" id="180675"/>
    <lineage>
        <taxon>Eukaryota</taxon>
        <taxon>Viridiplantae</taxon>
        <taxon>Streptophyta</taxon>
        <taxon>Embryophyta</taxon>
        <taxon>Tracheophyta</taxon>
        <taxon>Spermatophyta</taxon>
        <taxon>Magnoliopsida</taxon>
        <taxon>eudicotyledons</taxon>
        <taxon>Gunneridae</taxon>
        <taxon>Pentapetalae</taxon>
        <taxon>asterids</taxon>
        <taxon>lamiids</taxon>
        <taxon>Lamiales</taxon>
        <taxon>Lamiaceae</taxon>
        <taxon>Nepetoideae</taxon>
        <taxon>Mentheae</taxon>
        <taxon>Salviinae</taxon>
        <taxon>Salvia</taxon>
        <taxon>Salvia subgen. Calosphace</taxon>
        <taxon>core Calosphace</taxon>
    </lineage>
</organism>
<evidence type="ECO:0000259" key="3">
    <source>
        <dbReference type="Pfam" id="PF14418"/>
    </source>
</evidence>
<dbReference type="GO" id="GO:0010468">
    <property type="term" value="P:regulation of gene expression"/>
    <property type="evidence" value="ECO:0007669"/>
    <property type="project" value="InterPro"/>
</dbReference>
<dbReference type="PANTHER" id="PTHR14379">
    <property type="entry name" value="LIMKAIN B LKAP"/>
    <property type="match status" value="1"/>
</dbReference>
<dbReference type="Pfam" id="PF24620">
    <property type="entry name" value="DUF7625"/>
    <property type="match status" value="1"/>
</dbReference>
<dbReference type="InterPro" id="IPR025677">
    <property type="entry name" value="OST-HTH-assoc_dom"/>
</dbReference>
<gene>
    <name evidence="5" type="ORF">SASPL_123000</name>
</gene>
<evidence type="ECO:0000259" key="4">
    <source>
        <dbReference type="Pfam" id="PF24620"/>
    </source>
</evidence>
<feature type="domain" description="NYN" evidence="2">
    <location>
        <begin position="27"/>
        <end position="99"/>
    </location>
</feature>
<feature type="compositionally biased region" description="Polar residues" evidence="1">
    <location>
        <begin position="465"/>
        <end position="481"/>
    </location>
</feature>
<dbReference type="Gene3D" id="3.40.50.1010">
    <property type="entry name" value="5'-nuclease"/>
    <property type="match status" value="1"/>
</dbReference>
<evidence type="ECO:0000313" key="5">
    <source>
        <dbReference type="EMBL" id="KAG6415587.1"/>
    </source>
</evidence>
<dbReference type="GO" id="GO:0005777">
    <property type="term" value="C:peroxisome"/>
    <property type="evidence" value="ECO:0007669"/>
    <property type="project" value="InterPro"/>
</dbReference>